<dbReference type="AlphaFoldDB" id="A0A0B7NED7"/>
<dbReference type="EMBL" id="LN732614">
    <property type="protein sequence ID" value="CEP15781.1"/>
    <property type="molecule type" value="Genomic_DNA"/>
</dbReference>
<gene>
    <name evidence="2" type="primary">PARPA_10021.1 scaffold 39144</name>
</gene>
<dbReference type="GO" id="GO:0003676">
    <property type="term" value="F:nucleic acid binding"/>
    <property type="evidence" value="ECO:0007669"/>
    <property type="project" value="InterPro"/>
</dbReference>
<dbReference type="Gene3D" id="3.30.420.10">
    <property type="entry name" value="Ribonuclease H-like superfamily/Ribonuclease H"/>
    <property type="match status" value="1"/>
</dbReference>
<keyword evidence="3" id="KW-1185">Reference proteome</keyword>
<feature type="domain" description="Tc1-like transposase DDE" evidence="1">
    <location>
        <begin position="180"/>
        <end position="258"/>
    </location>
</feature>
<evidence type="ECO:0000259" key="1">
    <source>
        <dbReference type="Pfam" id="PF13358"/>
    </source>
</evidence>
<accession>A0A0B7NED7</accession>
<organism evidence="2 3">
    <name type="scientific">Parasitella parasitica</name>
    <dbReference type="NCBI Taxonomy" id="35722"/>
    <lineage>
        <taxon>Eukaryota</taxon>
        <taxon>Fungi</taxon>
        <taxon>Fungi incertae sedis</taxon>
        <taxon>Mucoromycota</taxon>
        <taxon>Mucoromycotina</taxon>
        <taxon>Mucoromycetes</taxon>
        <taxon>Mucorales</taxon>
        <taxon>Mucorineae</taxon>
        <taxon>Mucoraceae</taxon>
        <taxon>Parasitella</taxon>
    </lineage>
</organism>
<name>A0A0B7NED7_9FUNG</name>
<dbReference type="InterPro" id="IPR038717">
    <property type="entry name" value="Tc1-like_DDE_dom"/>
</dbReference>
<evidence type="ECO:0000313" key="3">
    <source>
        <dbReference type="Proteomes" id="UP000054107"/>
    </source>
</evidence>
<evidence type="ECO:0000313" key="2">
    <source>
        <dbReference type="EMBL" id="CEP15781.1"/>
    </source>
</evidence>
<dbReference type="STRING" id="35722.A0A0B7NED7"/>
<dbReference type="Proteomes" id="UP000054107">
    <property type="component" value="Unassembled WGS sequence"/>
</dbReference>
<reference evidence="2 3" key="1">
    <citation type="submission" date="2014-09" db="EMBL/GenBank/DDBJ databases">
        <authorList>
            <person name="Ellenberger Sabrina"/>
        </authorList>
    </citation>
    <scope>NUCLEOTIDE SEQUENCE [LARGE SCALE GENOMIC DNA]</scope>
    <source>
        <strain evidence="2 3">CBS 412.66</strain>
    </source>
</reference>
<dbReference type="Pfam" id="PF13358">
    <property type="entry name" value="DDE_3"/>
    <property type="match status" value="1"/>
</dbReference>
<sequence>MSLQFFFEDGKGNAIDEDGNKPVEMQIDEESYPLDNITNFESAYNWYQEDQRETEKRLKSIDVEEKEEPKVKRGRKPLLNEDHKKFLEEKLVRILRQQFMVNECALSMKKAYFYPAERNSPAKIQERYDWVVRWSATDLDYLIRRPYEASNKKRKLPGASQASNSKAVKTRGTVTGYYINFIASTLDVMDRHEEFKNFFLVMDNVPIHTHEDIGRYIVARGYGCVYLPPYSAELNPIEQFWSVVKSKLKRNRLLDHETLSSRIADACNSILPSDLQGFCRYSEKKWAVCLDKKPL</sequence>
<dbReference type="PANTHER" id="PTHR46564">
    <property type="entry name" value="TRANSPOSASE"/>
    <property type="match status" value="1"/>
</dbReference>
<protein>
    <recommendedName>
        <fullName evidence="1">Tc1-like transposase DDE domain-containing protein</fullName>
    </recommendedName>
</protein>
<dbReference type="OrthoDB" id="2266637at2759"/>
<dbReference type="InterPro" id="IPR036397">
    <property type="entry name" value="RNaseH_sf"/>
</dbReference>
<dbReference type="PANTHER" id="PTHR46564:SF1">
    <property type="entry name" value="TRANSPOSASE"/>
    <property type="match status" value="1"/>
</dbReference>
<proteinExistence type="predicted"/>